<evidence type="ECO:0000256" key="10">
    <source>
        <dbReference type="ARBA" id="ARBA00029985"/>
    </source>
</evidence>
<keyword evidence="9" id="KW-0539">Nucleus</keyword>
<dbReference type="PANTHER" id="PTHR11239:SF12">
    <property type="entry name" value="DNA-DIRECTED RNA POLYMERASE III SUBUNIT RPC10"/>
    <property type="match status" value="1"/>
</dbReference>
<feature type="domain" description="TFIIS-type" evidence="14">
    <location>
        <begin position="68"/>
        <end position="108"/>
    </location>
</feature>
<dbReference type="PANTHER" id="PTHR11239">
    <property type="entry name" value="DNA-DIRECTED RNA POLYMERASE"/>
    <property type="match status" value="1"/>
</dbReference>
<reference evidence="15 16" key="1">
    <citation type="journal article" date="2015" name="Parasit. Vectors">
        <title>Draft genome of the scabies mite.</title>
        <authorList>
            <person name="Rider S.D.Jr."/>
            <person name="Morgan M.S."/>
            <person name="Arlian L.G."/>
        </authorList>
    </citation>
    <scope>NUCLEOTIDE SEQUENCE [LARGE SCALE GENOMIC DNA]</scope>
    <source>
        <strain evidence="15">Arlian Lab</strain>
    </source>
</reference>
<dbReference type="PROSITE" id="PS00466">
    <property type="entry name" value="ZF_TFIIS_1"/>
    <property type="match status" value="1"/>
</dbReference>
<comment type="subcellular location">
    <subcellularLocation>
        <location evidence="1">Nucleus</location>
    </subcellularLocation>
</comment>
<comment type="subunit">
    <text evidence="11">Component of the RNA polymerase III complex consisting of 17 subunits: a ten-subunit horseshoe-shaped catalytic core composed of POLR3A/RPC1, POLR3B/RPC2, POLR1C/RPAC1, POLR1D/RPAC2, POLR3K/RPC10, POLR2E/RPABC1, POLR2F/RPABC2, POLR2H/RPABC3, POLR2K/RPABC4 and POLR2L/RPABC5; a mobile stalk composed of two subunits POLR3H/RPC8 and CRCP/RPC9, protruding from the core and functioning primarily in transcription initiation; and additional subunits homologous to general transcription factors of the RNA polymerase II machinery, POLR3C/RPC3-POLR3F/RPC6-POLR3G/RPC7 heterotrimer required for transcription initiation and POLR3D/RPC4-POLR3E/RPC5 heterodimer involved in both transcription initiation and termination.</text>
</comment>
<evidence type="ECO:0000256" key="2">
    <source>
        <dbReference type="ARBA" id="ARBA00008925"/>
    </source>
</evidence>
<evidence type="ECO:0000256" key="11">
    <source>
        <dbReference type="ARBA" id="ARBA00044007"/>
    </source>
</evidence>
<evidence type="ECO:0000256" key="12">
    <source>
        <dbReference type="ARBA" id="ARBA00054653"/>
    </source>
</evidence>
<dbReference type="InterPro" id="IPR034014">
    <property type="entry name" value="Zn_ribbon_RPC11_C"/>
</dbReference>
<dbReference type="SUPFAM" id="SSF57783">
    <property type="entry name" value="Zinc beta-ribbon"/>
    <property type="match status" value="1"/>
</dbReference>
<keyword evidence="8" id="KW-0804">Transcription</keyword>
<organism evidence="15 16">
    <name type="scientific">Sarcoptes scabiei</name>
    <name type="common">Itch mite</name>
    <name type="synonym">Acarus scabiei</name>
    <dbReference type="NCBI Taxonomy" id="52283"/>
    <lineage>
        <taxon>Eukaryota</taxon>
        <taxon>Metazoa</taxon>
        <taxon>Ecdysozoa</taxon>
        <taxon>Arthropoda</taxon>
        <taxon>Chelicerata</taxon>
        <taxon>Arachnida</taxon>
        <taxon>Acari</taxon>
        <taxon>Acariformes</taxon>
        <taxon>Sarcoptiformes</taxon>
        <taxon>Astigmata</taxon>
        <taxon>Psoroptidia</taxon>
        <taxon>Sarcoptoidea</taxon>
        <taxon>Sarcoptidae</taxon>
        <taxon>Sarcoptinae</taxon>
        <taxon>Sarcoptes</taxon>
    </lineage>
</organism>
<evidence type="ECO:0000313" key="15">
    <source>
        <dbReference type="EMBL" id="KPM11986.1"/>
    </source>
</evidence>
<dbReference type="GO" id="GO:0003899">
    <property type="term" value="F:DNA-directed RNA polymerase activity"/>
    <property type="evidence" value="ECO:0007669"/>
    <property type="project" value="InterPro"/>
</dbReference>
<evidence type="ECO:0000256" key="1">
    <source>
        <dbReference type="ARBA" id="ARBA00004123"/>
    </source>
</evidence>
<dbReference type="CDD" id="cd10509">
    <property type="entry name" value="Zn-ribbon_RPC11"/>
    <property type="match status" value="1"/>
</dbReference>
<dbReference type="InterPro" id="IPR012164">
    <property type="entry name" value="Rpa12/Rpb9/Rpc10/TFS"/>
</dbReference>
<keyword evidence="6" id="KW-0863">Zinc-finger</keyword>
<gene>
    <name evidence="15" type="ORF">QR98_0105660</name>
</gene>
<evidence type="ECO:0000256" key="7">
    <source>
        <dbReference type="ARBA" id="ARBA00022833"/>
    </source>
</evidence>
<feature type="non-terminal residue" evidence="15">
    <location>
        <position position="1"/>
    </location>
</feature>
<evidence type="ECO:0000313" key="16">
    <source>
        <dbReference type="Proteomes" id="UP000616769"/>
    </source>
</evidence>
<comment type="function">
    <text evidence="12">Core component of RNA polymerase III (Pol III) which synthesizes small non-coding RNAs using the four ribonucleoside triphosphates as substrates. Can mediate Pol I proofreading of the nascent RNA transcript. Anchors into the Pol III active site to constantly monitor transcription fidelity, cleaves mis-incorporated 5'-ribonucleotides and restarts the transcription process. Once Pol III reaches the poly(dT) termination signal, can induce Pol III clamp opening and transcription termination. Pol III plays an important role in sensing and limiting infection by intracellular bacteria and DNA viruses. Acts as a nuclear and cytosolic DNA sensor involved in innate immune response. Can sense non-self dsDNA that serves as template for transcription into dsRNA. The non-self RNA polymerase III transcripts, such as Epstein-Barr virus-encoded RNAs (EBERs) induce type I interferon and NF-kappa-B through the RIG-I pathway.</text>
</comment>
<keyword evidence="5" id="KW-0479">Metal-binding</keyword>
<dbReference type="GO" id="GO:0008270">
    <property type="term" value="F:zinc ion binding"/>
    <property type="evidence" value="ECO:0007669"/>
    <property type="project" value="UniProtKB-KW"/>
</dbReference>
<dbReference type="EMBL" id="JXLN01018477">
    <property type="protein sequence ID" value="KPM11986.1"/>
    <property type="molecule type" value="Genomic_DNA"/>
</dbReference>
<dbReference type="PROSITE" id="PS51133">
    <property type="entry name" value="ZF_TFIIS_2"/>
    <property type="match status" value="1"/>
</dbReference>
<dbReference type="FunFam" id="2.20.25.10:FF:000005">
    <property type="entry name" value="DNA-directed RNA polymerase subunit"/>
    <property type="match status" value="1"/>
</dbReference>
<dbReference type="Proteomes" id="UP000616769">
    <property type="component" value="Unassembled WGS sequence"/>
</dbReference>
<evidence type="ECO:0000256" key="5">
    <source>
        <dbReference type="ARBA" id="ARBA00022723"/>
    </source>
</evidence>
<dbReference type="GO" id="GO:0005666">
    <property type="term" value="C:RNA polymerase III complex"/>
    <property type="evidence" value="ECO:0007669"/>
    <property type="project" value="TreeGrafter"/>
</dbReference>
<evidence type="ECO:0000256" key="6">
    <source>
        <dbReference type="ARBA" id="ARBA00022771"/>
    </source>
</evidence>
<evidence type="ECO:0000256" key="4">
    <source>
        <dbReference type="ARBA" id="ARBA00022478"/>
    </source>
</evidence>
<dbReference type="GO" id="GO:0006386">
    <property type="term" value="P:termination of RNA polymerase III transcription"/>
    <property type="evidence" value="ECO:0007669"/>
    <property type="project" value="TreeGrafter"/>
</dbReference>
<protein>
    <recommendedName>
        <fullName evidence="3">DNA-directed RNA polymerase III subunit RPC10</fullName>
    </recommendedName>
    <alternativeName>
        <fullName evidence="13">DNA-directed RNA polymerase III subunit K</fullName>
    </alternativeName>
    <alternativeName>
        <fullName evidence="10">RNA polymerase III subunit C11</fullName>
    </alternativeName>
</protein>
<comment type="similarity">
    <text evidence="2">Belongs to the archaeal RpoM/eukaryotic RPA12/RPB9/RPC11 RNA polymerase family.</text>
</comment>
<evidence type="ECO:0000256" key="13">
    <source>
        <dbReference type="ARBA" id="ARBA00078854"/>
    </source>
</evidence>
<dbReference type="GO" id="GO:0003676">
    <property type="term" value="F:nucleic acid binding"/>
    <property type="evidence" value="ECO:0007669"/>
    <property type="project" value="InterPro"/>
</dbReference>
<dbReference type="SMART" id="SM00440">
    <property type="entry name" value="ZnF_C2C2"/>
    <property type="match status" value="1"/>
</dbReference>
<name>A0A132ALY5_SARSC</name>
<dbReference type="VEuPathDB" id="VectorBase:SSCA002807"/>
<evidence type="ECO:0000256" key="3">
    <source>
        <dbReference type="ARBA" id="ARBA00020093"/>
    </source>
</evidence>
<accession>A0A132ALY5</accession>
<sequence>LLCQSPSSSIESFYEENYGLYSEVRFQCYQCQAIILKKIRSTSFVPLRQILKAEIIKDSDMWANASKTEEKCPKCSHQRAYYLQIQTRSADEPMTTYYRCEKCAHNWKD</sequence>
<evidence type="ECO:0000259" key="14">
    <source>
        <dbReference type="PROSITE" id="PS51133"/>
    </source>
</evidence>
<proteinExistence type="inferred from homology"/>
<keyword evidence="7" id="KW-0862">Zinc</keyword>
<comment type="caution">
    <text evidence="15">The sequence shown here is derived from an EMBL/GenBank/DDBJ whole genome shotgun (WGS) entry which is preliminary data.</text>
</comment>
<dbReference type="AlphaFoldDB" id="A0A132ALY5"/>
<dbReference type="Pfam" id="PF01096">
    <property type="entry name" value="Zn_ribbon_TFIIS"/>
    <property type="match status" value="1"/>
</dbReference>
<evidence type="ECO:0000256" key="8">
    <source>
        <dbReference type="ARBA" id="ARBA00023163"/>
    </source>
</evidence>
<dbReference type="Gene3D" id="2.20.25.10">
    <property type="match status" value="1"/>
</dbReference>
<dbReference type="InterPro" id="IPR001222">
    <property type="entry name" value="Znf_TFIIS"/>
</dbReference>
<evidence type="ECO:0000256" key="9">
    <source>
        <dbReference type="ARBA" id="ARBA00023242"/>
    </source>
</evidence>
<keyword evidence="4 15" id="KW-0240">DNA-directed RNA polymerase</keyword>